<evidence type="ECO:0000256" key="2">
    <source>
        <dbReference type="SAM" id="MobiDB-lite"/>
    </source>
</evidence>
<evidence type="ECO:0000313" key="3">
    <source>
        <dbReference type="EMBL" id="PVD31409.1"/>
    </source>
</evidence>
<dbReference type="InterPro" id="IPR025984">
    <property type="entry name" value="DCTPP"/>
</dbReference>
<keyword evidence="1" id="KW-0460">Magnesium</keyword>
<keyword evidence="1" id="KW-0963">Cytoplasm</keyword>
<reference evidence="3 4" key="1">
    <citation type="submission" date="2018-04" db="EMBL/GenBank/DDBJ databases">
        <title>The genome of golden apple snail Pomacea canaliculata provides insight into stress tolerance and invasive adaptation.</title>
        <authorList>
            <person name="Liu C."/>
            <person name="Liu B."/>
            <person name="Ren Y."/>
            <person name="Zhang Y."/>
            <person name="Wang H."/>
            <person name="Li S."/>
            <person name="Jiang F."/>
            <person name="Yin L."/>
            <person name="Zhang G."/>
            <person name="Qian W."/>
            <person name="Fan W."/>
        </authorList>
    </citation>
    <scope>NUCLEOTIDE SEQUENCE [LARGE SCALE GENOMIC DNA]</scope>
    <source>
        <strain evidence="3">SZHN2017</strain>
        <tissue evidence="3">Muscle</tissue>
    </source>
</reference>
<organism evidence="3 4">
    <name type="scientific">Pomacea canaliculata</name>
    <name type="common">Golden apple snail</name>
    <dbReference type="NCBI Taxonomy" id="400727"/>
    <lineage>
        <taxon>Eukaryota</taxon>
        <taxon>Metazoa</taxon>
        <taxon>Spiralia</taxon>
        <taxon>Lophotrochozoa</taxon>
        <taxon>Mollusca</taxon>
        <taxon>Gastropoda</taxon>
        <taxon>Caenogastropoda</taxon>
        <taxon>Architaenioglossa</taxon>
        <taxon>Ampullarioidea</taxon>
        <taxon>Ampullariidae</taxon>
        <taxon>Pomacea</taxon>
    </lineage>
</organism>
<dbReference type="Gene3D" id="1.10.287.1080">
    <property type="entry name" value="MazG-like"/>
    <property type="match status" value="1"/>
</dbReference>
<evidence type="ECO:0000313" key="4">
    <source>
        <dbReference type="Proteomes" id="UP000245119"/>
    </source>
</evidence>
<comment type="catalytic activity">
    <reaction evidence="1">
        <text>dCTP + H2O = dCMP + diphosphate + H(+)</text>
        <dbReference type="Rhea" id="RHEA:22636"/>
        <dbReference type="ChEBI" id="CHEBI:15377"/>
        <dbReference type="ChEBI" id="CHEBI:15378"/>
        <dbReference type="ChEBI" id="CHEBI:33019"/>
        <dbReference type="ChEBI" id="CHEBI:57566"/>
        <dbReference type="ChEBI" id="CHEBI:61481"/>
        <dbReference type="EC" id="3.6.1.12"/>
    </reaction>
</comment>
<dbReference type="GO" id="GO:0006253">
    <property type="term" value="P:dCTP catabolic process"/>
    <property type="evidence" value="ECO:0007669"/>
    <property type="project" value="UniProtKB-UniRule"/>
</dbReference>
<comment type="subcellular location">
    <subcellularLocation>
        <location evidence="1">Cytoplasm</location>
        <location evidence="1">Cytosol</location>
    </subcellularLocation>
</comment>
<keyword evidence="1" id="KW-0378">Hydrolase</keyword>
<dbReference type="OrthoDB" id="411123at2759"/>
<comment type="subunit">
    <text evidence="1">Homotetramer.</text>
</comment>
<dbReference type="CDD" id="cd11537">
    <property type="entry name" value="NTP-PPase_RS21-C6_like"/>
    <property type="match status" value="1"/>
</dbReference>
<dbReference type="GO" id="GO:0047840">
    <property type="term" value="F:dCTP diphosphatase activity"/>
    <property type="evidence" value="ECO:0007669"/>
    <property type="project" value="UniProtKB-UniRule"/>
</dbReference>
<sequence>MATAQNGIDSQDGSAVELSSDSQTTSKSEFKFTDGLTLENLRQMQVDFIDKRNWDQFHSPRNVLLALVGEIGELAEIFQWKGEVTEGLPEFTEREKDQVGQEMSDVLLYLVDLANKCHIDLPLAVKAKMEQNGRKYPVDKAYGRANKYTDL</sequence>
<gene>
    <name evidence="3" type="ORF">C0Q70_06821</name>
</gene>
<keyword evidence="1" id="KW-0479">Metal-binding</keyword>
<dbReference type="EC" id="3.6.1.12" evidence="1"/>
<feature type="region of interest" description="Disordered" evidence="2">
    <location>
        <begin position="1"/>
        <end position="22"/>
    </location>
</feature>
<protein>
    <recommendedName>
        <fullName evidence="1">dCTP pyrophosphatase 1</fullName>
        <ecNumber evidence="1">3.6.1.12</ecNumber>
    </recommendedName>
</protein>
<dbReference type="PANTHER" id="PTHR46523">
    <property type="entry name" value="DCTP PYROPHOSPHATASE 1"/>
    <property type="match status" value="1"/>
</dbReference>
<comment type="caution">
    <text evidence="3">The sequence shown here is derived from an EMBL/GenBank/DDBJ whole genome shotgun (WGS) entry which is preliminary data.</text>
</comment>
<accession>A0A2T7PDD0</accession>
<dbReference type="AlphaFoldDB" id="A0A2T7PDD0"/>
<dbReference type="Proteomes" id="UP000245119">
    <property type="component" value="Linkage Group LG4"/>
</dbReference>
<dbReference type="SUPFAM" id="SSF101386">
    <property type="entry name" value="all-alpha NTP pyrophosphatases"/>
    <property type="match status" value="1"/>
</dbReference>
<dbReference type="GO" id="GO:0000287">
    <property type="term" value="F:magnesium ion binding"/>
    <property type="evidence" value="ECO:0007669"/>
    <property type="project" value="UniProtKB-UniRule"/>
</dbReference>
<keyword evidence="4" id="KW-1185">Reference proteome</keyword>
<dbReference type="Pfam" id="PF12643">
    <property type="entry name" value="MazG-like"/>
    <property type="match status" value="1"/>
</dbReference>
<name>A0A2T7PDD0_POMCA</name>
<proteinExistence type="predicted"/>
<dbReference type="GO" id="GO:0042262">
    <property type="term" value="P:DNA protection"/>
    <property type="evidence" value="ECO:0007669"/>
    <property type="project" value="UniProtKB-UniRule"/>
</dbReference>
<dbReference type="EMBL" id="PZQS01000004">
    <property type="protein sequence ID" value="PVD31409.1"/>
    <property type="molecule type" value="Genomic_DNA"/>
</dbReference>
<dbReference type="PANTHER" id="PTHR46523:SF1">
    <property type="entry name" value="DCTP PYROPHOSPHATASE 1"/>
    <property type="match status" value="1"/>
</dbReference>
<comment type="function">
    <text evidence="1">Hydrolyzes deoxynucleoside triphosphates (dNTPs) to the corresponding nucleoside monophosphates. Has a strong preference for dCTP and its analogs including 5-iodo-dCTP and 5-methyl-dCTP for which it may even have a higher efficiency. May protect DNA or RNA against the incorporation of these genotoxic nucleotide analogs through their catabolism.</text>
</comment>
<dbReference type="GO" id="GO:0005829">
    <property type="term" value="C:cytosol"/>
    <property type="evidence" value="ECO:0007669"/>
    <property type="project" value="UniProtKB-SubCell"/>
</dbReference>
<dbReference type="OMA" id="FRDERNW"/>
<comment type="cofactor">
    <cofactor evidence="1">
        <name>Mg(2+)</name>
        <dbReference type="ChEBI" id="CHEBI:18420"/>
    </cofactor>
</comment>
<dbReference type="InterPro" id="IPR052555">
    <property type="entry name" value="dCTP_Pyrophosphatase"/>
</dbReference>
<evidence type="ECO:0000256" key="1">
    <source>
        <dbReference type="PIRNR" id="PIRNR029826"/>
    </source>
</evidence>
<dbReference type="STRING" id="400727.A0A2T7PDD0"/>